<proteinExistence type="predicted"/>
<dbReference type="Pfam" id="PF04542">
    <property type="entry name" value="Sigma70_r2"/>
    <property type="match status" value="1"/>
</dbReference>
<dbReference type="GO" id="GO:0003677">
    <property type="term" value="F:DNA binding"/>
    <property type="evidence" value="ECO:0007669"/>
    <property type="project" value="UniProtKB-KW"/>
</dbReference>
<dbReference type="OrthoDB" id="1730259at2"/>
<dbReference type="Gene3D" id="1.10.1740.10">
    <property type="match status" value="1"/>
</dbReference>
<reference evidence="6 7" key="1">
    <citation type="submission" date="2016-10" db="EMBL/GenBank/DDBJ databases">
        <authorList>
            <person name="de Groot N.N."/>
        </authorList>
    </citation>
    <scope>NUCLEOTIDE SEQUENCE [LARGE SCALE GENOMIC DNA]</scope>
    <source>
        <strain evidence="6 7">APO</strain>
    </source>
</reference>
<sequence>MKKTAQEIQTLALRIQQGEEIPEETRYQIEKLIHHLKPLILALHRKHKTVFDSSEDALQEGALTLLECLKNYDSTQRVPFIAYAQQQLRYHFYKGYRRKRLLLTLDAPAAQLMEDISETRGNQLPDTSETAEEMLLREEELKALSSSMHHLNNKEINLIYQHYIRQLPLKEVAADLNLHPVTLSRQKAAVLGKLKKHINPTP</sequence>
<keyword evidence="7" id="KW-1185">Reference proteome</keyword>
<keyword evidence="3" id="KW-0238">DNA-binding</keyword>
<evidence type="ECO:0000313" key="6">
    <source>
        <dbReference type="EMBL" id="SDY99070.1"/>
    </source>
</evidence>
<dbReference type="InterPro" id="IPR007627">
    <property type="entry name" value="RNA_pol_sigma70_r2"/>
</dbReference>
<dbReference type="SUPFAM" id="SSF88946">
    <property type="entry name" value="Sigma2 domain of RNA polymerase sigma factors"/>
    <property type="match status" value="1"/>
</dbReference>
<evidence type="ECO:0000256" key="4">
    <source>
        <dbReference type="ARBA" id="ARBA00023163"/>
    </source>
</evidence>
<evidence type="ECO:0000313" key="7">
    <source>
        <dbReference type="Proteomes" id="UP000199230"/>
    </source>
</evidence>
<gene>
    <name evidence="6" type="ORF">SAMN05192546_106150</name>
</gene>
<dbReference type="PANTHER" id="PTHR30385">
    <property type="entry name" value="SIGMA FACTOR F FLAGELLAR"/>
    <property type="match status" value="1"/>
</dbReference>
<dbReference type="GO" id="GO:0016987">
    <property type="term" value="F:sigma factor activity"/>
    <property type="evidence" value="ECO:0007669"/>
    <property type="project" value="UniProtKB-KW"/>
</dbReference>
<feature type="domain" description="RNA polymerase sigma-70 region 2" evidence="5">
    <location>
        <begin position="32"/>
        <end position="100"/>
    </location>
</feature>
<dbReference type="STRING" id="159292.SAMN05192546_106150"/>
<name>A0A1H3PDB0_9FIRM</name>
<dbReference type="GO" id="GO:0006352">
    <property type="term" value="P:DNA-templated transcription initiation"/>
    <property type="evidence" value="ECO:0007669"/>
    <property type="project" value="InterPro"/>
</dbReference>
<organism evidence="6 7">
    <name type="scientific">Tindallia californiensis</name>
    <dbReference type="NCBI Taxonomy" id="159292"/>
    <lineage>
        <taxon>Bacteria</taxon>
        <taxon>Bacillati</taxon>
        <taxon>Bacillota</taxon>
        <taxon>Clostridia</taxon>
        <taxon>Peptostreptococcales</taxon>
        <taxon>Tindalliaceae</taxon>
        <taxon>Tindallia</taxon>
    </lineage>
</organism>
<dbReference type="NCBIfam" id="TIGR02937">
    <property type="entry name" value="sigma70-ECF"/>
    <property type="match status" value="1"/>
</dbReference>
<dbReference type="InterPro" id="IPR036388">
    <property type="entry name" value="WH-like_DNA-bd_sf"/>
</dbReference>
<dbReference type="AlphaFoldDB" id="A0A1H3PDB0"/>
<evidence type="ECO:0000256" key="1">
    <source>
        <dbReference type="ARBA" id="ARBA00023015"/>
    </source>
</evidence>
<evidence type="ECO:0000256" key="3">
    <source>
        <dbReference type="ARBA" id="ARBA00023125"/>
    </source>
</evidence>
<dbReference type="SUPFAM" id="SSF88659">
    <property type="entry name" value="Sigma3 and sigma4 domains of RNA polymerase sigma factors"/>
    <property type="match status" value="1"/>
</dbReference>
<dbReference type="InterPro" id="IPR014284">
    <property type="entry name" value="RNA_pol_sigma-70_dom"/>
</dbReference>
<keyword evidence="4" id="KW-0804">Transcription</keyword>
<keyword evidence="2" id="KW-0731">Sigma factor</keyword>
<dbReference type="InterPro" id="IPR013324">
    <property type="entry name" value="RNA_pol_sigma_r3/r4-like"/>
</dbReference>
<evidence type="ECO:0000256" key="2">
    <source>
        <dbReference type="ARBA" id="ARBA00023082"/>
    </source>
</evidence>
<accession>A0A1H3PDB0</accession>
<dbReference type="RefSeq" id="WP_093313911.1">
    <property type="nucleotide sequence ID" value="NZ_FNPV01000006.1"/>
</dbReference>
<keyword evidence="1" id="KW-0805">Transcription regulation</keyword>
<evidence type="ECO:0000259" key="5">
    <source>
        <dbReference type="Pfam" id="PF04542"/>
    </source>
</evidence>
<dbReference type="Proteomes" id="UP000199230">
    <property type="component" value="Unassembled WGS sequence"/>
</dbReference>
<dbReference type="Gene3D" id="1.10.10.10">
    <property type="entry name" value="Winged helix-like DNA-binding domain superfamily/Winged helix DNA-binding domain"/>
    <property type="match status" value="1"/>
</dbReference>
<dbReference type="InterPro" id="IPR013325">
    <property type="entry name" value="RNA_pol_sigma_r2"/>
</dbReference>
<dbReference type="EMBL" id="FNPV01000006">
    <property type="protein sequence ID" value="SDY99070.1"/>
    <property type="molecule type" value="Genomic_DNA"/>
</dbReference>
<protein>
    <submittedName>
        <fullName evidence="6">RNA polymerase sigma factor, sigma-70 family</fullName>
    </submittedName>
</protein>